<comment type="caution">
    <text evidence="1">The sequence shown here is derived from an EMBL/GenBank/DDBJ whole genome shotgun (WGS) entry which is preliminary data.</text>
</comment>
<reference evidence="1 2" key="1">
    <citation type="submission" date="2017-04" db="EMBL/GenBank/DDBJ databases">
        <title>Genome sequencing of [Candida] sorbophila.</title>
        <authorList>
            <person name="Ahn J.O."/>
        </authorList>
    </citation>
    <scope>NUCLEOTIDE SEQUENCE [LARGE SCALE GENOMIC DNA]</scope>
    <source>
        <strain evidence="1 2">DS02</strain>
    </source>
</reference>
<name>A0A2T0FCL0_9ASCO</name>
<organism evidence="1 2">
    <name type="scientific">Wickerhamiella sorbophila</name>
    <dbReference type="NCBI Taxonomy" id="45607"/>
    <lineage>
        <taxon>Eukaryota</taxon>
        <taxon>Fungi</taxon>
        <taxon>Dikarya</taxon>
        <taxon>Ascomycota</taxon>
        <taxon>Saccharomycotina</taxon>
        <taxon>Dipodascomycetes</taxon>
        <taxon>Dipodascales</taxon>
        <taxon>Trichomonascaceae</taxon>
        <taxon>Wickerhamiella</taxon>
    </lineage>
</organism>
<dbReference type="EMBL" id="NDIQ01000001">
    <property type="protein sequence ID" value="PRT52742.1"/>
    <property type="molecule type" value="Genomic_DNA"/>
</dbReference>
<protein>
    <submittedName>
        <fullName evidence="1">SPS-sensor component PTR3</fullName>
    </submittedName>
</protein>
<dbReference type="GeneID" id="36514111"/>
<dbReference type="STRING" id="45607.A0A2T0FCL0"/>
<dbReference type="InterPro" id="IPR015943">
    <property type="entry name" value="WD40/YVTN_repeat-like_dom_sf"/>
</dbReference>
<evidence type="ECO:0000313" key="1">
    <source>
        <dbReference type="EMBL" id="PRT52742.1"/>
    </source>
</evidence>
<keyword evidence="2" id="KW-1185">Reference proteome</keyword>
<gene>
    <name evidence="1" type="ORF">B9G98_00362</name>
</gene>
<dbReference type="AlphaFoldDB" id="A0A2T0FCL0"/>
<proteinExistence type="predicted"/>
<accession>A0A2T0FCL0</accession>
<dbReference type="Proteomes" id="UP000238350">
    <property type="component" value="Unassembled WGS sequence"/>
</dbReference>
<evidence type="ECO:0000313" key="2">
    <source>
        <dbReference type="Proteomes" id="UP000238350"/>
    </source>
</evidence>
<dbReference type="Gene3D" id="2.130.10.10">
    <property type="entry name" value="YVTN repeat-like/Quinoprotein amine dehydrogenase"/>
    <property type="match status" value="1"/>
</dbReference>
<dbReference type="OrthoDB" id="5324744at2759"/>
<sequence>MYAATTAQREPSMDSGAVGGLISDVGEWMDFLNSLESLLAAAEAQTSSGSAEPSLVSQAQELVRGKRKLLRRRLLEGSQSTTSAVVDSATESSFDLEPLEMGSTRSVFTTNIDVDVLGSFDTTQIIKANRDSSSSQGFVDAFRQIALQINPTLDSNSTSTLKPAKNTEALESSIPRPLSNNMIVLHEMRMHYFNRSYPIWRKLFTHSTQSRKLLRSRPKDLRRMTSAISPKMTYFALCSSSQYFIYRIATDFNDPPELIYNGPVKSASEDTHYFVSMNERWVAFASVEGHIFIVCLATGNIIYKDDSDFNIQALDVSLKGSFVVYTILSTDKTTLKKQPMICILCANVAGADDDAFSHIDTVTFTSPYSDMIKTIKVSPDETFLMCGTDEESRLFGVSLLDPRQPRILLRSSRKVSDDPEYEGITDIEFFDDSRSLLVTSVSQGCPPVIFDTKISNGQRRGSSSSHTTTNIPSVVMRIDKFGSKIHRALPSPVWRGAAFVDKSGAVYILASSRLATESRKFTVCLEVAASNTKFKAASIQWSPDGTVLVAVDRKGVFQAADFGAGLPGSSGMSKARALS</sequence>
<dbReference type="RefSeq" id="XP_024662688.1">
    <property type="nucleotide sequence ID" value="XM_024806920.1"/>
</dbReference>
<dbReference type="SUPFAM" id="SSF82171">
    <property type="entry name" value="DPP6 N-terminal domain-like"/>
    <property type="match status" value="1"/>
</dbReference>